<name>A0A3E2N2E2_MYCMR</name>
<evidence type="ECO:0000256" key="1">
    <source>
        <dbReference type="SAM" id="MobiDB-lite"/>
    </source>
</evidence>
<evidence type="ECO:0000313" key="3">
    <source>
        <dbReference type="Proteomes" id="UP000257451"/>
    </source>
</evidence>
<gene>
    <name evidence="2" type="ORF">DAVIS_00256</name>
</gene>
<dbReference type="AlphaFoldDB" id="A0A3E2N2E2"/>
<dbReference type="EMBL" id="PEDF01000013">
    <property type="protein sequence ID" value="RFZ47544.1"/>
    <property type="molecule type" value="Genomic_DNA"/>
</dbReference>
<reference evidence="2 3" key="1">
    <citation type="journal article" date="2018" name="Sci. Rep.">
        <title>Extensive genomic diversity among Mycobacterium marinum strains revealed by whole genome sequencing.</title>
        <authorList>
            <person name="Das S."/>
            <person name="Pettersson B.M."/>
            <person name="Behra P.R."/>
            <person name="Mallick A."/>
            <person name="Cheramie M."/>
            <person name="Ramesh M."/>
            <person name="Shirreff L."/>
            <person name="DuCote T."/>
            <person name="Dasgupta S."/>
            <person name="Ennis D.G."/>
            <person name="Kirsebom L.A."/>
        </authorList>
    </citation>
    <scope>NUCLEOTIDE SEQUENCE [LARGE SCALE GENOMIC DNA]</scope>
    <source>
        <strain evidence="2 3">Davis1</strain>
    </source>
</reference>
<dbReference type="Proteomes" id="UP000257451">
    <property type="component" value="Unassembled WGS sequence"/>
</dbReference>
<feature type="region of interest" description="Disordered" evidence="1">
    <location>
        <begin position="119"/>
        <end position="142"/>
    </location>
</feature>
<feature type="compositionally biased region" description="Basic residues" evidence="1">
    <location>
        <begin position="133"/>
        <end position="142"/>
    </location>
</feature>
<evidence type="ECO:0000313" key="2">
    <source>
        <dbReference type="EMBL" id="RFZ47544.1"/>
    </source>
</evidence>
<accession>A0A3E2N2E2</accession>
<protein>
    <submittedName>
        <fullName evidence="2">Uncharacterized protein</fullName>
    </submittedName>
</protein>
<sequence>MVSIEPMDAETFNANRQAITAAVNLIMQQPESRTRFRLFAIYEAGTGELIAEVLRTSLGVVVVSQLDGEREVQPLNEATLEFTTPQGKYKLFGFDVLGCMGEGVRKVTLQPGTSILSTPLKNGKPAIQSPMAYRRHAHRDRP</sequence>
<organism evidence="2 3">
    <name type="scientific">Mycobacterium marinum</name>
    <dbReference type="NCBI Taxonomy" id="1781"/>
    <lineage>
        <taxon>Bacteria</taxon>
        <taxon>Bacillati</taxon>
        <taxon>Actinomycetota</taxon>
        <taxon>Actinomycetes</taxon>
        <taxon>Mycobacteriales</taxon>
        <taxon>Mycobacteriaceae</taxon>
        <taxon>Mycobacterium</taxon>
        <taxon>Mycobacterium ulcerans group</taxon>
    </lineage>
</organism>
<comment type="caution">
    <text evidence="2">The sequence shown here is derived from an EMBL/GenBank/DDBJ whole genome shotgun (WGS) entry which is preliminary data.</text>
</comment>
<proteinExistence type="predicted"/>